<sequence>MADTPAVSPMIPRRQEIPDQFPPFVLIKPPVKEKRYAMTHQAIACPGSTTLLSERCPMHLSRNEMTQR</sequence>
<evidence type="ECO:0000313" key="1">
    <source>
        <dbReference type="EMBL" id="GGQ56414.1"/>
    </source>
</evidence>
<accession>A0A918BCJ8</accession>
<gene>
    <name evidence="1" type="ORF">GCM10010145_28050</name>
</gene>
<protein>
    <submittedName>
        <fullName evidence="1">Uncharacterized protein</fullName>
    </submittedName>
</protein>
<evidence type="ECO:0000313" key="2">
    <source>
        <dbReference type="Proteomes" id="UP000620156"/>
    </source>
</evidence>
<dbReference type="EMBL" id="BMQK01000004">
    <property type="protein sequence ID" value="GGQ56414.1"/>
    <property type="molecule type" value="Genomic_DNA"/>
</dbReference>
<reference evidence="1" key="2">
    <citation type="submission" date="2020-09" db="EMBL/GenBank/DDBJ databases">
        <authorList>
            <person name="Sun Q."/>
            <person name="Ohkuma M."/>
        </authorList>
    </citation>
    <scope>NUCLEOTIDE SEQUENCE</scope>
    <source>
        <strain evidence="1">JCM 3131</strain>
    </source>
</reference>
<proteinExistence type="predicted"/>
<dbReference type="Proteomes" id="UP000620156">
    <property type="component" value="Unassembled WGS sequence"/>
</dbReference>
<name>A0A918BCJ8_9ACTN</name>
<dbReference type="AlphaFoldDB" id="A0A918BCJ8"/>
<comment type="caution">
    <text evidence="1">The sequence shown here is derived from an EMBL/GenBank/DDBJ whole genome shotgun (WGS) entry which is preliminary data.</text>
</comment>
<keyword evidence="2" id="KW-1185">Reference proteome</keyword>
<reference evidence="1" key="1">
    <citation type="journal article" date="2014" name="Int. J. Syst. Evol. Microbiol.">
        <title>Complete genome sequence of Corynebacterium casei LMG S-19264T (=DSM 44701T), isolated from a smear-ripened cheese.</title>
        <authorList>
            <consortium name="US DOE Joint Genome Institute (JGI-PGF)"/>
            <person name="Walter F."/>
            <person name="Albersmeier A."/>
            <person name="Kalinowski J."/>
            <person name="Ruckert C."/>
        </authorList>
    </citation>
    <scope>NUCLEOTIDE SEQUENCE</scope>
    <source>
        <strain evidence="1">JCM 3131</strain>
    </source>
</reference>
<organism evidence="1 2">
    <name type="scientific">Streptomyces ruber</name>
    <dbReference type="NCBI Taxonomy" id="83378"/>
    <lineage>
        <taxon>Bacteria</taxon>
        <taxon>Bacillati</taxon>
        <taxon>Actinomycetota</taxon>
        <taxon>Actinomycetes</taxon>
        <taxon>Kitasatosporales</taxon>
        <taxon>Streptomycetaceae</taxon>
        <taxon>Streptomyces</taxon>
    </lineage>
</organism>